<evidence type="ECO:0000313" key="4">
    <source>
        <dbReference type="Proteomes" id="UP000308760"/>
    </source>
</evidence>
<keyword evidence="2" id="KW-1133">Transmembrane helix</keyword>
<feature type="region of interest" description="Disordered" evidence="1">
    <location>
        <begin position="1"/>
        <end position="30"/>
    </location>
</feature>
<dbReference type="Proteomes" id="UP000308760">
    <property type="component" value="Unassembled WGS sequence"/>
</dbReference>
<organism evidence="3 4">
    <name type="scientific">Glycomyces buryatensis</name>
    <dbReference type="NCBI Taxonomy" id="2570927"/>
    <lineage>
        <taxon>Bacteria</taxon>
        <taxon>Bacillati</taxon>
        <taxon>Actinomycetota</taxon>
        <taxon>Actinomycetes</taxon>
        <taxon>Glycomycetales</taxon>
        <taxon>Glycomycetaceae</taxon>
        <taxon>Glycomyces</taxon>
    </lineage>
</organism>
<evidence type="ECO:0008006" key="5">
    <source>
        <dbReference type="Google" id="ProtNLM"/>
    </source>
</evidence>
<comment type="caution">
    <text evidence="3">The sequence shown here is derived from an EMBL/GenBank/DDBJ whole genome shotgun (WGS) entry which is preliminary data.</text>
</comment>
<feature type="transmembrane region" description="Helical" evidence="2">
    <location>
        <begin position="42"/>
        <end position="62"/>
    </location>
</feature>
<reference evidence="4" key="1">
    <citation type="submission" date="2019-04" db="EMBL/GenBank/DDBJ databases">
        <title>Nocardioides xinjiangensis sp. nov.</title>
        <authorList>
            <person name="Liu S."/>
        </authorList>
    </citation>
    <scope>NUCLEOTIDE SEQUENCE [LARGE SCALE GENOMIC DNA]</scope>
    <source>
        <strain evidence="4">18</strain>
    </source>
</reference>
<sequence>MTDQQPYGPQYSQPGHPMHPPTPLGKNPERSFEDKIKLGRDVTVGVVLVLAGSAFTAASAWYSMFVADAFWTPVPVSLLAVAFVLFLAQVWYFVLREGLTPMIAAAIGVHLVLFAMPILIFIGVNEQVLTERGVTESCTVTSQEKTYVRSDGERKPKYDHTMECPEGGEFDLRTSPRQRHDVGESVVLTYDPEGRAGHRTGEPSGSPLALFGGIAAAVFVVGTVVRVIYLRFRFRRGAKRRAAFGAPGL</sequence>
<evidence type="ECO:0000256" key="1">
    <source>
        <dbReference type="SAM" id="MobiDB-lite"/>
    </source>
</evidence>
<feature type="transmembrane region" description="Helical" evidence="2">
    <location>
        <begin position="102"/>
        <end position="124"/>
    </location>
</feature>
<keyword evidence="4" id="KW-1185">Reference proteome</keyword>
<reference evidence="3 4" key="2">
    <citation type="submission" date="2019-05" db="EMBL/GenBank/DDBJ databases">
        <title>Glycomyces buryatensis sp. nov.</title>
        <authorList>
            <person name="Nikitina E."/>
        </authorList>
    </citation>
    <scope>NUCLEOTIDE SEQUENCE [LARGE SCALE GENOMIC DNA]</scope>
    <source>
        <strain evidence="3 4">18</strain>
    </source>
</reference>
<dbReference type="EMBL" id="STGY01000001">
    <property type="protein sequence ID" value="THV43494.1"/>
    <property type="molecule type" value="Genomic_DNA"/>
</dbReference>
<keyword evidence="2" id="KW-0472">Membrane</keyword>
<proteinExistence type="predicted"/>
<feature type="transmembrane region" description="Helical" evidence="2">
    <location>
        <begin position="208"/>
        <end position="232"/>
    </location>
</feature>
<evidence type="ECO:0000256" key="2">
    <source>
        <dbReference type="SAM" id="Phobius"/>
    </source>
</evidence>
<dbReference type="AlphaFoldDB" id="A0A4S8QS87"/>
<dbReference type="OrthoDB" id="4332504at2"/>
<keyword evidence="2" id="KW-0812">Transmembrane</keyword>
<gene>
    <name evidence="3" type="ORF">FAB82_00045</name>
</gene>
<feature type="compositionally biased region" description="Low complexity" evidence="1">
    <location>
        <begin position="1"/>
        <end position="16"/>
    </location>
</feature>
<dbReference type="RefSeq" id="WP_136532492.1">
    <property type="nucleotide sequence ID" value="NZ_STGY01000001.1"/>
</dbReference>
<protein>
    <recommendedName>
        <fullName evidence="5">DUF3592 domain-containing protein</fullName>
    </recommendedName>
</protein>
<evidence type="ECO:0000313" key="3">
    <source>
        <dbReference type="EMBL" id="THV43494.1"/>
    </source>
</evidence>
<name>A0A4S8QS87_9ACTN</name>
<accession>A0A4S8QS87</accession>
<feature type="transmembrane region" description="Helical" evidence="2">
    <location>
        <begin position="74"/>
        <end position="95"/>
    </location>
</feature>